<dbReference type="Pfam" id="PF06835">
    <property type="entry name" value="LptC"/>
    <property type="match status" value="1"/>
</dbReference>
<evidence type="ECO:0000313" key="3">
    <source>
        <dbReference type="Proteomes" id="UP000681356"/>
    </source>
</evidence>
<dbReference type="RefSeq" id="WP_212537623.1">
    <property type="nucleotide sequence ID" value="NZ_JAGTUU010000006.1"/>
</dbReference>
<dbReference type="EMBL" id="JAGTUU010000006">
    <property type="protein sequence ID" value="MBS0125666.1"/>
    <property type="molecule type" value="Genomic_DNA"/>
</dbReference>
<keyword evidence="1" id="KW-0472">Membrane</keyword>
<evidence type="ECO:0000256" key="1">
    <source>
        <dbReference type="SAM" id="Phobius"/>
    </source>
</evidence>
<dbReference type="Proteomes" id="UP000681356">
    <property type="component" value="Unassembled WGS sequence"/>
</dbReference>
<organism evidence="2 3">
    <name type="scientific">Thetidibacter halocola</name>
    <dbReference type="NCBI Taxonomy" id="2827239"/>
    <lineage>
        <taxon>Bacteria</taxon>
        <taxon>Pseudomonadati</taxon>
        <taxon>Pseudomonadota</taxon>
        <taxon>Alphaproteobacteria</taxon>
        <taxon>Rhodobacterales</taxon>
        <taxon>Roseobacteraceae</taxon>
        <taxon>Thetidibacter</taxon>
    </lineage>
</organism>
<accession>A0A8J7WI14</accession>
<sequence>MARRDGAYSRVIAWLKILLPMIALALLSSLFLLSRKSEPDMRVPFSDALSETDLGQENVRRASYAGMTERGDMLTMTAGTVRAVGDGNFEAEGIAARMTLLDGGEVTLDARRALMRQAEDDMVLSGDVLFRNDAGFELRTDSLTASINRIAAQSGGPVTGTGPGAIIEAGRMEIEAVGKDDDLILRFSGGVRTVWQPE</sequence>
<comment type="caution">
    <text evidence="2">The sequence shown here is derived from an EMBL/GenBank/DDBJ whole genome shotgun (WGS) entry which is preliminary data.</text>
</comment>
<dbReference type="InterPro" id="IPR010664">
    <property type="entry name" value="LipoPS_assembly_LptC-rel"/>
</dbReference>
<feature type="transmembrane region" description="Helical" evidence="1">
    <location>
        <begin position="12"/>
        <end position="33"/>
    </location>
</feature>
<name>A0A8J7WI14_9RHOB</name>
<evidence type="ECO:0000313" key="2">
    <source>
        <dbReference type="EMBL" id="MBS0125666.1"/>
    </source>
</evidence>
<keyword evidence="1" id="KW-1133">Transmembrane helix</keyword>
<gene>
    <name evidence="2" type="primary">lptC</name>
    <name evidence="2" type="ORF">KB874_16385</name>
</gene>
<protein>
    <submittedName>
        <fullName evidence="2">LPS export ABC transporter periplasmic protein LptC</fullName>
    </submittedName>
</protein>
<keyword evidence="1" id="KW-0812">Transmembrane</keyword>
<reference evidence="2" key="1">
    <citation type="submission" date="2021-04" db="EMBL/GenBank/DDBJ databases">
        <authorList>
            <person name="Yoon J."/>
        </authorList>
    </citation>
    <scope>NUCLEOTIDE SEQUENCE</scope>
    <source>
        <strain evidence="2">KMU-90</strain>
    </source>
</reference>
<dbReference type="AlphaFoldDB" id="A0A8J7WI14"/>
<keyword evidence="3" id="KW-1185">Reference proteome</keyword>
<proteinExistence type="predicted"/>